<dbReference type="EMBL" id="BKCJ010001524">
    <property type="protein sequence ID" value="GEU42090.1"/>
    <property type="molecule type" value="Genomic_DNA"/>
</dbReference>
<dbReference type="AlphaFoldDB" id="A0A6L2JZN3"/>
<accession>A0A6L2JZN3</accession>
<reference evidence="1" key="1">
    <citation type="journal article" date="2019" name="Sci. Rep.">
        <title>Draft genome of Tanacetum cinerariifolium, the natural source of mosquito coil.</title>
        <authorList>
            <person name="Yamashiro T."/>
            <person name="Shiraishi A."/>
            <person name="Satake H."/>
            <person name="Nakayama K."/>
        </authorList>
    </citation>
    <scope>NUCLEOTIDE SEQUENCE</scope>
</reference>
<protein>
    <submittedName>
        <fullName evidence="1">Phospholipase D zeta 1-like isoform X1</fullName>
    </submittedName>
</protein>
<name>A0A6L2JZN3_TANCI</name>
<evidence type="ECO:0000313" key="1">
    <source>
        <dbReference type="EMBL" id="GEU42090.1"/>
    </source>
</evidence>
<organism evidence="1">
    <name type="scientific">Tanacetum cinerariifolium</name>
    <name type="common">Dalmatian daisy</name>
    <name type="synonym">Chrysanthemum cinerariifolium</name>
    <dbReference type="NCBI Taxonomy" id="118510"/>
    <lineage>
        <taxon>Eukaryota</taxon>
        <taxon>Viridiplantae</taxon>
        <taxon>Streptophyta</taxon>
        <taxon>Embryophyta</taxon>
        <taxon>Tracheophyta</taxon>
        <taxon>Spermatophyta</taxon>
        <taxon>Magnoliopsida</taxon>
        <taxon>eudicotyledons</taxon>
        <taxon>Gunneridae</taxon>
        <taxon>Pentapetalae</taxon>
        <taxon>asterids</taxon>
        <taxon>campanulids</taxon>
        <taxon>Asterales</taxon>
        <taxon>Asteraceae</taxon>
        <taxon>Asteroideae</taxon>
        <taxon>Anthemideae</taxon>
        <taxon>Anthemidinae</taxon>
        <taxon>Tanacetum</taxon>
    </lineage>
</organism>
<comment type="caution">
    <text evidence="1">The sequence shown here is derived from an EMBL/GenBank/DDBJ whole genome shotgun (WGS) entry which is preliminary data.</text>
</comment>
<gene>
    <name evidence="1" type="ORF">Tci_014068</name>
</gene>
<sequence>MKSKHPLEFEPELLDGMVVDVLPSLDANGKGRVALGEETNEPKHFRHSFEDEKCRFDFAYGDKNRPELKDLEIDTVRHICSSGETLYC</sequence>
<proteinExistence type="predicted"/>